<accession>A0ABN7E7S1</accession>
<name>A0ABN7E7S1_SPIIN</name>
<proteinExistence type="predicted"/>
<dbReference type="Proteomes" id="UP001189122">
    <property type="component" value="Unassembled WGS sequence"/>
</dbReference>
<keyword evidence="2" id="KW-1185">Reference proteome</keyword>
<organism evidence="1 2">
    <name type="scientific">Spirodela intermedia</name>
    <name type="common">Intermediate duckweed</name>
    <dbReference type="NCBI Taxonomy" id="51605"/>
    <lineage>
        <taxon>Eukaryota</taxon>
        <taxon>Viridiplantae</taxon>
        <taxon>Streptophyta</taxon>
        <taxon>Embryophyta</taxon>
        <taxon>Tracheophyta</taxon>
        <taxon>Spermatophyta</taxon>
        <taxon>Magnoliopsida</taxon>
        <taxon>Liliopsida</taxon>
        <taxon>Araceae</taxon>
        <taxon>Lemnoideae</taxon>
        <taxon>Spirodela</taxon>
    </lineage>
</organism>
<dbReference type="EMBL" id="CACRZD030000027">
    <property type="protein sequence ID" value="CAA6673896.1"/>
    <property type="molecule type" value="Genomic_DNA"/>
</dbReference>
<evidence type="ECO:0000313" key="2">
    <source>
        <dbReference type="Proteomes" id="UP001189122"/>
    </source>
</evidence>
<gene>
    <name evidence="1" type="ORF">SI7747_UN012821</name>
</gene>
<reference evidence="2" key="1">
    <citation type="journal article" date="2020" name="Sci. Rep.">
        <title>Chromosome-scale genome assembly for the duckweed Spirodela intermedia, integrating cytogenetic maps, PacBio and Oxford Nanopore libraries.</title>
        <authorList>
            <person name="Hoang P.T.N."/>
            <person name="Fiebig A."/>
            <person name="Novak P."/>
            <person name="Macas J."/>
            <person name="Cao H.X."/>
            <person name="Stepanenko A."/>
            <person name="Chen G."/>
            <person name="Borisjuk N."/>
            <person name="Scholz U."/>
            <person name="Schubert I."/>
        </authorList>
    </citation>
    <scope>NUCLEOTIDE SEQUENCE [LARGE SCALE GENOMIC DNA]</scope>
</reference>
<protein>
    <submittedName>
        <fullName evidence="1">Uncharacterized protein</fullName>
    </submittedName>
</protein>
<comment type="caution">
    <text evidence="1">The sequence shown here is derived from an EMBL/GenBank/DDBJ whole genome shotgun (WGS) entry which is preliminary data.</text>
</comment>
<sequence>MATGIGETVVKIPEGGARCHRVSWGADVNLDGSIVLCPQVYQWGRINILLSF</sequence>
<evidence type="ECO:0000313" key="1">
    <source>
        <dbReference type="EMBL" id="CAA6673896.1"/>
    </source>
</evidence>